<dbReference type="Gene3D" id="1.20.144.10">
    <property type="entry name" value="Phosphatidic acid phosphatase type 2/haloperoxidase"/>
    <property type="match status" value="1"/>
</dbReference>
<dbReference type="PANTHER" id="PTHR14969">
    <property type="entry name" value="SPHINGOSINE-1-PHOSPHATE PHOSPHOHYDROLASE"/>
    <property type="match status" value="1"/>
</dbReference>
<sequence length="192" mass="21900">MNYQLFQDINNLAGHHSFLDRLMVFTSSKAFIIYALALLLMWVFGKEKIKYTVVFAVITTAIGLIINFILGHIYNEPRPFVTHKVHLLIKHAADASFPSDHSTFAFSIALAVLFRNRIIGFWMLLFAILVGISRVYVGNHYPFDVVGSFVVSVLASLFVYKFSSIFEPICRLIIAIYNKIPFVPKNDRSFSK</sequence>
<dbReference type="InterPro" id="IPR000326">
    <property type="entry name" value="PAP2/HPO"/>
</dbReference>
<keyword evidence="1" id="KW-0472">Membrane</keyword>
<organism evidence="3 4">
    <name type="scientific">Neobacillus massiliamazoniensis</name>
    <dbReference type="NCBI Taxonomy" id="1499688"/>
    <lineage>
        <taxon>Bacteria</taxon>
        <taxon>Bacillati</taxon>
        <taxon>Bacillota</taxon>
        <taxon>Bacilli</taxon>
        <taxon>Bacillales</taxon>
        <taxon>Bacillaceae</taxon>
        <taxon>Neobacillus</taxon>
    </lineage>
</organism>
<feature type="transmembrane region" description="Helical" evidence="1">
    <location>
        <begin position="22"/>
        <end position="44"/>
    </location>
</feature>
<dbReference type="EMBL" id="CVRB01000003">
    <property type="protein sequence ID" value="CRK83602.1"/>
    <property type="molecule type" value="Genomic_DNA"/>
</dbReference>
<evidence type="ECO:0000313" key="3">
    <source>
        <dbReference type="EMBL" id="CRK83602.1"/>
    </source>
</evidence>
<dbReference type="GO" id="GO:0005886">
    <property type="term" value="C:plasma membrane"/>
    <property type="evidence" value="ECO:0007669"/>
    <property type="project" value="InterPro"/>
</dbReference>
<evidence type="ECO:0000259" key="2">
    <source>
        <dbReference type="SMART" id="SM00014"/>
    </source>
</evidence>
<keyword evidence="1" id="KW-0812">Transmembrane</keyword>
<dbReference type="Proteomes" id="UP000199087">
    <property type="component" value="Unassembled WGS sequence"/>
</dbReference>
<dbReference type="SUPFAM" id="SSF48317">
    <property type="entry name" value="Acid phosphatase/Vanadium-dependent haloperoxidase"/>
    <property type="match status" value="1"/>
</dbReference>
<feature type="transmembrane region" description="Helical" evidence="1">
    <location>
        <begin position="143"/>
        <end position="162"/>
    </location>
</feature>
<dbReference type="SMART" id="SM00014">
    <property type="entry name" value="acidPPc"/>
    <property type="match status" value="1"/>
</dbReference>
<dbReference type="Pfam" id="PF01569">
    <property type="entry name" value="PAP2"/>
    <property type="match status" value="1"/>
</dbReference>
<dbReference type="RefSeq" id="WP_090636327.1">
    <property type="nucleotide sequence ID" value="NZ_CVRB01000003.1"/>
</dbReference>
<feature type="domain" description="Phosphatidic acid phosphatase type 2/haloperoxidase" evidence="2">
    <location>
        <begin position="53"/>
        <end position="160"/>
    </location>
</feature>
<keyword evidence="1" id="KW-1133">Transmembrane helix</keyword>
<name>A0A0U1P0F9_9BACI</name>
<dbReference type="CDD" id="cd03385">
    <property type="entry name" value="PAP2_BcrC_like"/>
    <property type="match status" value="1"/>
</dbReference>
<reference evidence="4" key="1">
    <citation type="submission" date="2015-05" db="EMBL/GenBank/DDBJ databases">
        <authorList>
            <person name="Urmite Genomes"/>
        </authorList>
    </citation>
    <scope>NUCLEOTIDE SEQUENCE [LARGE SCALE GENOMIC DNA]</scope>
    <source>
        <strain evidence="4">LF1</strain>
    </source>
</reference>
<dbReference type="AlphaFoldDB" id="A0A0U1P0F9"/>
<keyword evidence="4" id="KW-1185">Reference proteome</keyword>
<proteinExistence type="predicted"/>
<evidence type="ECO:0000313" key="4">
    <source>
        <dbReference type="Proteomes" id="UP000199087"/>
    </source>
</evidence>
<dbReference type="InterPro" id="IPR033879">
    <property type="entry name" value="UPP_Pase"/>
</dbReference>
<feature type="transmembrane region" description="Helical" evidence="1">
    <location>
        <begin position="119"/>
        <end position="137"/>
    </location>
</feature>
<accession>A0A0U1P0F9</accession>
<protein>
    <submittedName>
        <fullName evidence="3">Undecaprenyl pyrophosphate phosphatase</fullName>
    </submittedName>
</protein>
<dbReference type="InterPro" id="IPR036938">
    <property type="entry name" value="PAP2/HPO_sf"/>
</dbReference>
<dbReference type="PANTHER" id="PTHR14969:SF58">
    <property type="entry name" value="UNDECAPRENYL-DIPHOSPHATASE BCRC"/>
    <property type="match status" value="1"/>
</dbReference>
<feature type="transmembrane region" description="Helical" evidence="1">
    <location>
        <begin position="51"/>
        <end position="75"/>
    </location>
</feature>
<dbReference type="GO" id="GO:0050380">
    <property type="term" value="F:undecaprenyl-diphosphatase activity"/>
    <property type="evidence" value="ECO:0007669"/>
    <property type="project" value="InterPro"/>
</dbReference>
<dbReference type="STRING" id="1499688.BN000_03574"/>
<dbReference type="OrthoDB" id="9789113at2"/>
<evidence type="ECO:0000256" key="1">
    <source>
        <dbReference type="SAM" id="Phobius"/>
    </source>
</evidence>
<gene>
    <name evidence="3" type="primary">bcrC_1</name>
    <name evidence="3" type="ORF">BN000_03574</name>
</gene>